<protein>
    <submittedName>
        <fullName evidence="1">Uncharacterized protein</fullName>
    </submittedName>
</protein>
<gene>
    <name evidence="1" type="ORF">GQS40_02850</name>
</gene>
<reference evidence="1 2" key="1">
    <citation type="submission" date="2019-12" db="EMBL/GenBank/DDBJ databases">
        <title>Complete genome sequence of Leuconostoc lactis strain AVN1 provides insights into metabolic potential.</title>
        <authorList>
            <person name="Besrour N."/>
            <person name="Najjari A."/>
            <person name="Fhoula I."/>
            <person name="Jaballah S."/>
            <person name="Klibi N."/>
            <person name="Ouzari H.I."/>
        </authorList>
    </citation>
    <scope>NUCLEOTIDE SEQUENCE [LARGE SCALE GENOMIC DNA]</scope>
    <source>
        <strain evidence="1 2">AVN1</strain>
    </source>
</reference>
<dbReference type="EMBL" id="WSZI01000011">
    <property type="protein sequence ID" value="MWN20700.1"/>
    <property type="molecule type" value="Genomic_DNA"/>
</dbReference>
<name>A0A6L7A8N0_LEULA</name>
<proteinExistence type="predicted"/>
<organism evidence="1 2">
    <name type="scientific">Leuconostoc lactis</name>
    <dbReference type="NCBI Taxonomy" id="1246"/>
    <lineage>
        <taxon>Bacteria</taxon>
        <taxon>Bacillati</taxon>
        <taxon>Bacillota</taxon>
        <taxon>Bacilli</taxon>
        <taxon>Lactobacillales</taxon>
        <taxon>Lactobacillaceae</taxon>
        <taxon>Leuconostoc</taxon>
    </lineage>
</organism>
<accession>A0A6L7A8N0</accession>
<evidence type="ECO:0000313" key="1">
    <source>
        <dbReference type="EMBL" id="MWN20700.1"/>
    </source>
</evidence>
<sequence>MTIKAEGQKWASKDSQALRNEEYARKAVENAPVTFSGDTELKLKDLFM</sequence>
<dbReference type="AlphaFoldDB" id="A0A6L7A8N0"/>
<evidence type="ECO:0000313" key="2">
    <source>
        <dbReference type="Proteomes" id="UP000478636"/>
    </source>
</evidence>
<comment type="caution">
    <text evidence="1">The sequence shown here is derived from an EMBL/GenBank/DDBJ whole genome shotgun (WGS) entry which is preliminary data.</text>
</comment>
<dbReference type="Proteomes" id="UP000478636">
    <property type="component" value="Unassembled WGS sequence"/>
</dbReference>